<dbReference type="InterPro" id="IPR009057">
    <property type="entry name" value="Homeodomain-like_sf"/>
</dbReference>
<name>A0A657LK77_9HYPH</name>
<dbReference type="SUPFAM" id="SSF46689">
    <property type="entry name" value="Homeodomain-like"/>
    <property type="match status" value="1"/>
</dbReference>
<dbReference type="EMBL" id="LSRP01000147">
    <property type="protein sequence ID" value="OJF90113.1"/>
    <property type="molecule type" value="Genomic_DNA"/>
</dbReference>
<reference evidence="1 2" key="1">
    <citation type="submission" date="2016-02" db="EMBL/GenBank/DDBJ databases">
        <title>Genome sequencing of a beta-galactosidase producing bacteria Rhizobium sp. 59.</title>
        <authorList>
            <person name="Wang D."/>
            <person name="Kot W."/>
            <person name="Qin Y."/>
            <person name="Hansen L."/>
            <person name="Naqvi K."/>
            <person name="Rensing C."/>
        </authorList>
    </citation>
    <scope>NUCLEOTIDE SEQUENCE [LARGE SCALE GENOMIC DNA]</scope>
    <source>
        <strain evidence="1 2">59</strain>
    </source>
</reference>
<proteinExistence type="predicted"/>
<dbReference type="Pfam" id="PF13551">
    <property type="entry name" value="HTH_29"/>
    <property type="match status" value="1"/>
</dbReference>
<comment type="caution">
    <text evidence="1">The sequence shown here is derived from an EMBL/GenBank/DDBJ whole genome shotgun (WGS) entry which is preliminary data.</text>
</comment>
<dbReference type="AlphaFoldDB" id="A0A657LK77"/>
<dbReference type="OrthoDB" id="2375382at2"/>
<dbReference type="Proteomes" id="UP000182661">
    <property type="component" value="Unassembled WGS sequence"/>
</dbReference>
<dbReference type="RefSeq" id="WP_071835735.1">
    <property type="nucleotide sequence ID" value="NZ_LSRP01000147.1"/>
</dbReference>
<protein>
    <submittedName>
        <fullName evidence="1">Uncharacterized protein</fullName>
    </submittedName>
</protein>
<evidence type="ECO:0000313" key="1">
    <source>
        <dbReference type="EMBL" id="OJF90113.1"/>
    </source>
</evidence>
<sequence>MGSALQLQTDFVSDDLRKAAWLSKDTVQTRRLLALEQTYDGATPSEAARVGGVTVQIVRDWVERFNAHGPEGLLNVKAPGKRPRMRTRFLKRSIFE</sequence>
<keyword evidence="2" id="KW-1185">Reference proteome</keyword>
<accession>A0A657LK77</accession>
<evidence type="ECO:0000313" key="2">
    <source>
        <dbReference type="Proteomes" id="UP000182661"/>
    </source>
</evidence>
<organism evidence="1 2">
    <name type="scientific">Pararhizobium antarcticum</name>
    <dbReference type="NCBI Taxonomy" id="1798805"/>
    <lineage>
        <taxon>Bacteria</taxon>
        <taxon>Pseudomonadati</taxon>
        <taxon>Pseudomonadota</taxon>
        <taxon>Alphaproteobacteria</taxon>
        <taxon>Hyphomicrobiales</taxon>
        <taxon>Rhizobiaceae</taxon>
        <taxon>Rhizobium/Agrobacterium group</taxon>
        <taxon>Pararhizobium</taxon>
    </lineage>
</organism>
<gene>
    <name evidence="1" type="ORF">AX760_24555</name>
</gene>